<dbReference type="AlphaFoldDB" id="A0A6J4QHA5"/>
<evidence type="ECO:0000256" key="1">
    <source>
        <dbReference type="SAM" id="MobiDB-lite"/>
    </source>
</evidence>
<proteinExistence type="predicted"/>
<feature type="non-terminal residue" evidence="2">
    <location>
        <position position="1"/>
    </location>
</feature>
<evidence type="ECO:0000313" key="2">
    <source>
        <dbReference type="EMBL" id="CAA9443193.1"/>
    </source>
</evidence>
<sequence>VHEHTDTGRSPGAHVERQEDSLLRLRGWGYGHPRQPLPHRHVRPAGASGRKPGRRDLAWLSLPCGGIGRRSFGISRDGVHDPGGTLPGRASATSTGGTLHAGIWSHGDGAVDRRWSAAGARGAGVRGRDADRHRGANRSGNLVVAGQPMVAPVGCSFVPRSKVGRASWRRLPGRVRDRGAWSLAALDVLAAACGVRLRRPRRAARLPCWHPGVVPAPGPASREIL</sequence>
<feature type="region of interest" description="Disordered" evidence="1">
    <location>
        <begin position="27"/>
        <end position="54"/>
    </location>
</feature>
<accession>A0A6J4QHA5</accession>
<reference evidence="2" key="1">
    <citation type="submission" date="2020-02" db="EMBL/GenBank/DDBJ databases">
        <authorList>
            <person name="Meier V. D."/>
        </authorList>
    </citation>
    <scope>NUCLEOTIDE SEQUENCE</scope>
    <source>
        <strain evidence="2">AVDCRST_MAG14</strain>
    </source>
</reference>
<name>A0A6J4QHA5_9ACTN</name>
<protein>
    <submittedName>
        <fullName evidence="2">Uncharacterized protein</fullName>
    </submittedName>
</protein>
<feature type="non-terminal residue" evidence="2">
    <location>
        <position position="225"/>
    </location>
</feature>
<organism evidence="2">
    <name type="scientific">uncultured Rubrobacteraceae bacterium</name>
    <dbReference type="NCBI Taxonomy" id="349277"/>
    <lineage>
        <taxon>Bacteria</taxon>
        <taxon>Bacillati</taxon>
        <taxon>Actinomycetota</taxon>
        <taxon>Rubrobacteria</taxon>
        <taxon>Rubrobacterales</taxon>
        <taxon>Rubrobacteraceae</taxon>
        <taxon>environmental samples</taxon>
    </lineage>
</organism>
<dbReference type="EMBL" id="CADCVG010000005">
    <property type="protein sequence ID" value="CAA9443193.1"/>
    <property type="molecule type" value="Genomic_DNA"/>
</dbReference>
<gene>
    <name evidence="2" type="ORF">AVDCRST_MAG14-140</name>
</gene>